<dbReference type="PATRIC" id="fig|1872076.5.peg.115"/>
<organism evidence="7 8">
    <name type="scientific">Candidatus Scalindua rubra</name>
    <dbReference type="NCBI Taxonomy" id="1872076"/>
    <lineage>
        <taxon>Bacteria</taxon>
        <taxon>Pseudomonadati</taxon>
        <taxon>Planctomycetota</taxon>
        <taxon>Candidatus Brocadiia</taxon>
        <taxon>Candidatus Brocadiales</taxon>
        <taxon>Candidatus Scalinduaceae</taxon>
        <taxon>Candidatus Scalindua</taxon>
    </lineage>
</organism>
<name>A0A1E3XGV7_9BACT</name>
<evidence type="ECO:0000313" key="8">
    <source>
        <dbReference type="Proteomes" id="UP000094056"/>
    </source>
</evidence>
<evidence type="ECO:0000256" key="3">
    <source>
        <dbReference type="ARBA" id="ARBA00022857"/>
    </source>
</evidence>
<keyword evidence="7" id="KW-0808">Transferase</keyword>
<dbReference type="GO" id="GO:0005524">
    <property type="term" value="F:ATP binding"/>
    <property type="evidence" value="ECO:0007669"/>
    <property type="project" value="UniProtKB-KW"/>
</dbReference>
<keyword evidence="1" id="KW-0547">Nucleotide-binding</keyword>
<dbReference type="AlphaFoldDB" id="A0A1E3XGV7"/>
<sequence>MLRIKNLPKFTSRKKDTHKGNYGRVLVLAGSPGMTGAAYLCSKAALRSGSGIVTLGIPKSLNLVMETKLTCVMTYPLPETKASTLSNKGRKEILKLCESHDAVALGPGLSQQPETKDLILWLIKTIDRTMVIDADGINSLTGNLNILYKLKRNVVLTPHPGEMSRLMGLGSAKEVQKKRLNTATQFVQSIQKKLRDKKNSS</sequence>
<gene>
    <name evidence="7" type="ORF">SCARUB_00103</name>
</gene>
<protein>
    <submittedName>
        <fullName evidence="7">Carbohydrate kinase</fullName>
    </submittedName>
</protein>
<keyword evidence="2" id="KW-0067">ATP-binding</keyword>
<dbReference type="Proteomes" id="UP000094056">
    <property type="component" value="Unassembled WGS sequence"/>
</dbReference>
<evidence type="ECO:0000256" key="1">
    <source>
        <dbReference type="ARBA" id="ARBA00022741"/>
    </source>
</evidence>
<dbReference type="PANTHER" id="PTHR12592">
    <property type="entry name" value="ATP-DEPENDENT (S)-NAD(P)H-HYDRATE DEHYDRATASE FAMILY MEMBER"/>
    <property type="match status" value="1"/>
</dbReference>
<evidence type="ECO:0000313" key="7">
    <source>
        <dbReference type="EMBL" id="ODS34842.1"/>
    </source>
</evidence>
<dbReference type="SUPFAM" id="SSF53613">
    <property type="entry name" value="Ribokinase-like"/>
    <property type="match status" value="1"/>
</dbReference>
<dbReference type="GO" id="GO:0110051">
    <property type="term" value="P:metabolite repair"/>
    <property type="evidence" value="ECO:0007669"/>
    <property type="project" value="TreeGrafter"/>
</dbReference>
<accession>A0A1E3XGV7</accession>
<evidence type="ECO:0000259" key="6">
    <source>
        <dbReference type="PROSITE" id="PS51383"/>
    </source>
</evidence>
<dbReference type="InterPro" id="IPR000631">
    <property type="entry name" value="CARKD"/>
</dbReference>
<dbReference type="GO" id="GO:0016301">
    <property type="term" value="F:kinase activity"/>
    <property type="evidence" value="ECO:0007669"/>
    <property type="project" value="UniProtKB-KW"/>
</dbReference>
<dbReference type="NCBIfam" id="TIGR00196">
    <property type="entry name" value="yjeF_cterm"/>
    <property type="match status" value="1"/>
</dbReference>
<dbReference type="EMBL" id="MAYW01000001">
    <property type="protein sequence ID" value="ODS34842.1"/>
    <property type="molecule type" value="Genomic_DNA"/>
</dbReference>
<evidence type="ECO:0000256" key="4">
    <source>
        <dbReference type="ARBA" id="ARBA00023027"/>
    </source>
</evidence>
<comment type="caution">
    <text evidence="7">The sequence shown here is derived from an EMBL/GenBank/DDBJ whole genome shotgun (WGS) entry which is preliminary data.</text>
</comment>
<keyword evidence="5" id="KW-0456">Lyase</keyword>
<evidence type="ECO:0000256" key="2">
    <source>
        <dbReference type="ARBA" id="ARBA00022840"/>
    </source>
</evidence>
<keyword evidence="7" id="KW-0418">Kinase</keyword>
<reference evidence="7 8" key="1">
    <citation type="submission" date="2016-07" db="EMBL/GenBank/DDBJ databases">
        <title>Draft genome of Scalindua rubra, obtained from a brine-seawater interface in the Red Sea, sheds light on salt adaptation in anammox bacteria.</title>
        <authorList>
            <person name="Speth D.R."/>
            <person name="Lagkouvardos I."/>
            <person name="Wang Y."/>
            <person name="Qian P.-Y."/>
            <person name="Dutilh B.E."/>
            <person name="Jetten M.S."/>
        </authorList>
    </citation>
    <scope>NUCLEOTIDE SEQUENCE [LARGE SCALE GENOMIC DNA]</scope>
    <source>
        <strain evidence="7">BSI-1</strain>
    </source>
</reference>
<dbReference type="PANTHER" id="PTHR12592:SF0">
    <property type="entry name" value="ATP-DEPENDENT (S)-NAD(P)H-HYDRATE DEHYDRATASE"/>
    <property type="match status" value="1"/>
</dbReference>
<dbReference type="PROSITE" id="PS51383">
    <property type="entry name" value="YJEF_C_3"/>
    <property type="match status" value="1"/>
</dbReference>
<evidence type="ECO:0000256" key="5">
    <source>
        <dbReference type="ARBA" id="ARBA00023239"/>
    </source>
</evidence>
<dbReference type="Gene3D" id="3.40.1190.20">
    <property type="match status" value="1"/>
</dbReference>
<dbReference type="Pfam" id="PF01256">
    <property type="entry name" value="Carb_kinase"/>
    <property type="match status" value="1"/>
</dbReference>
<keyword evidence="3" id="KW-0521">NADP</keyword>
<dbReference type="GO" id="GO:0052855">
    <property type="term" value="F:ADP-dependent NAD(P)H-hydrate dehydratase activity"/>
    <property type="evidence" value="ECO:0007669"/>
    <property type="project" value="TreeGrafter"/>
</dbReference>
<dbReference type="InterPro" id="IPR029056">
    <property type="entry name" value="Ribokinase-like"/>
</dbReference>
<proteinExistence type="predicted"/>
<feature type="domain" description="YjeF C-terminal" evidence="6">
    <location>
        <begin position="2"/>
        <end position="201"/>
    </location>
</feature>
<dbReference type="CDD" id="cd01171">
    <property type="entry name" value="YXKO-related"/>
    <property type="match status" value="1"/>
</dbReference>
<keyword evidence="4" id="KW-0520">NAD</keyword>
<dbReference type="GO" id="GO:0052856">
    <property type="term" value="F:NAD(P)HX epimerase activity"/>
    <property type="evidence" value="ECO:0007669"/>
    <property type="project" value="TreeGrafter"/>
</dbReference>